<dbReference type="EMBL" id="JAACJM010000015">
    <property type="protein sequence ID" value="KAF5368423.1"/>
    <property type="molecule type" value="Genomic_DNA"/>
</dbReference>
<keyword evidence="1" id="KW-1133">Transmembrane helix</keyword>
<gene>
    <name evidence="2" type="ORF">D9758_002219</name>
</gene>
<keyword evidence="1" id="KW-0812">Transmembrane</keyword>
<reference evidence="2 3" key="1">
    <citation type="journal article" date="2020" name="ISME J.">
        <title>Uncovering the hidden diversity of litter-decomposition mechanisms in mushroom-forming fungi.</title>
        <authorList>
            <person name="Floudas D."/>
            <person name="Bentzer J."/>
            <person name="Ahren D."/>
            <person name="Johansson T."/>
            <person name="Persson P."/>
            <person name="Tunlid A."/>
        </authorList>
    </citation>
    <scope>NUCLEOTIDE SEQUENCE [LARGE SCALE GENOMIC DNA]</scope>
    <source>
        <strain evidence="2 3">CBS 291.85</strain>
    </source>
</reference>
<dbReference type="AlphaFoldDB" id="A0A8H5LT12"/>
<dbReference type="Proteomes" id="UP000559256">
    <property type="component" value="Unassembled WGS sequence"/>
</dbReference>
<keyword evidence="3" id="KW-1185">Reference proteome</keyword>
<sequence length="570" mass="64240">MSPRSHTRLRVDNSDLRSRTRLFSSQYDSLYSSQSLPVKGIFRSPNTRHTKWILWLAILALGFMFFLILSLASEGLQGRRIKGVPEFIDIASRSNNFSQESTHSPFSYKIPVIDRSILAKLEALERHEPPLQNDISFGEPHNQSSAFRQVMELCQEGAKPCRFLVPFRIAEQESKARQHLINLFELAHRLDRILVLPNVGKSRLGLCSSWSFETYYDVQTLAESLKAQGTKVVDMKSFLTWIDDASPFSTVPSSPSAQSLFFRMGGNTDFLTTEPVAFRHEDFEVSLYPRHVLTYPGLPWCFETQLYHLDLSRFPPILVQFPKGRRLAGDSVVEALQGDELQKIVSGVPYEPTLSSVPDILLIDYSPKLIQLAKRLSPPHPYLTIHWRMESVAAEVLPDCAYSLVHMLSDILHNPALSEGIQTVWFASDFPFPLAHFTETPSSLVRGSMSAPTSKSSTFRDFGAKHSEAVQILLDAFRLGGELENWKITDQHEAQSNLDVGGPQDLRFFPDVRQDSGVLGILDKLVGMDATLFISGTKGCGRASSFTKQIIDVREQGQASVRRNVVDFFW</sequence>
<evidence type="ECO:0000313" key="2">
    <source>
        <dbReference type="EMBL" id="KAF5368423.1"/>
    </source>
</evidence>
<organism evidence="2 3">
    <name type="scientific">Tetrapyrgos nigripes</name>
    <dbReference type="NCBI Taxonomy" id="182062"/>
    <lineage>
        <taxon>Eukaryota</taxon>
        <taxon>Fungi</taxon>
        <taxon>Dikarya</taxon>
        <taxon>Basidiomycota</taxon>
        <taxon>Agaricomycotina</taxon>
        <taxon>Agaricomycetes</taxon>
        <taxon>Agaricomycetidae</taxon>
        <taxon>Agaricales</taxon>
        <taxon>Marasmiineae</taxon>
        <taxon>Marasmiaceae</taxon>
        <taxon>Tetrapyrgos</taxon>
    </lineage>
</organism>
<accession>A0A8H5LT12</accession>
<keyword evidence="1" id="KW-0472">Membrane</keyword>
<evidence type="ECO:0000256" key="1">
    <source>
        <dbReference type="SAM" id="Phobius"/>
    </source>
</evidence>
<comment type="caution">
    <text evidence="2">The sequence shown here is derived from an EMBL/GenBank/DDBJ whole genome shotgun (WGS) entry which is preliminary data.</text>
</comment>
<protein>
    <submittedName>
        <fullName evidence="2">Uncharacterized protein</fullName>
    </submittedName>
</protein>
<dbReference type="Gene3D" id="3.40.50.11350">
    <property type="match status" value="1"/>
</dbReference>
<name>A0A8H5LT12_9AGAR</name>
<proteinExistence type="predicted"/>
<dbReference type="OrthoDB" id="2020419at2759"/>
<evidence type="ECO:0000313" key="3">
    <source>
        <dbReference type="Proteomes" id="UP000559256"/>
    </source>
</evidence>
<feature type="transmembrane region" description="Helical" evidence="1">
    <location>
        <begin position="52"/>
        <end position="72"/>
    </location>
</feature>